<accession>A0AAN5I9Y6</accession>
<keyword evidence="3" id="KW-1185">Reference proteome</keyword>
<name>A0AAN5I9Y6_9BILA</name>
<evidence type="ECO:0000256" key="1">
    <source>
        <dbReference type="SAM" id="MobiDB-lite"/>
    </source>
</evidence>
<feature type="region of interest" description="Disordered" evidence="1">
    <location>
        <begin position="1"/>
        <end position="21"/>
    </location>
</feature>
<comment type="caution">
    <text evidence="2">The sequence shown here is derived from an EMBL/GenBank/DDBJ whole genome shotgun (WGS) entry which is preliminary data.</text>
</comment>
<organism evidence="2 3">
    <name type="scientific">Pristionchus mayeri</name>
    <dbReference type="NCBI Taxonomy" id="1317129"/>
    <lineage>
        <taxon>Eukaryota</taxon>
        <taxon>Metazoa</taxon>
        <taxon>Ecdysozoa</taxon>
        <taxon>Nematoda</taxon>
        <taxon>Chromadorea</taxon>
        <taxon>Rhabditida</taxon>
        <taxon>Rhabditina</taxon>
        <taxon>Diplogasteromorpha</taxon>
        <taxon>Diplogasteroidea</taxon>
        <taxon>Neodiplogasteridae</taxon>
        <taxon>Pristionchus</taxon>
    </lineage>
</organism>
<protein>
    <recommendedName>
        <fullName evidence="4">F-box domain-containing protein</fullName>
    </recommendedName>
</protein>
<dbReference type="AlphaFoldDB" id="A0AAN5I9Y6"/>
<proteinExistence type="predicted"/>
<evidence type="ECO:0008006" key="4">
    <source>
        <dbReference type="Google" id="ProtNLM"/>
    </source>
</evidence>
<sequence>MATTRKRAIQEATDTKNSRKKIKLRNPRGVDYLSGLSNHCLRDVFERIDLNDLDEISTLNNRLEALSKSARSRAMKVKACELVITEVVRYYMESPALFWISIDYGHSISYSLNVSPTTKSVLLKAEKCGNIQRKVHPILPQQEMDFEIIVHRILTVVDRFDFESCKFKSICFDKNSIKLLEFITCLPSLSSLRVDDCFFDETSTMNIKERFLSMLLCAKIETVSLRFRGRGTNLVPQQFLIDYSQVFHLPNLSFTDPYLRNREFRPEIDLMEYLPNFGTFEMPRMLINTYSAHDWVIPPLLRRLQQKKIGQWFFHTGRHIQFNDFQQYLEPDLKISNLTNDRYRTNIYSIEIEGTDHKVEVKSWHYGYNACVFRAFFS</sequence>
<dbReference type="Proteomes" id="UP001328107">
    <property type="component" value="Unassembled WGS sequence"/>
</dbReference>
<evidence type="ECO:0000313" key="2">
    <source>
        <dbReference type="EMBL" id="GMR58183.1"/>
    </source>
</evidence>
<dbReference type="EMBL" id="BTRK01000006">
    <property type="protein sequence ID" value="GMR58183.1"/>
    <property type="molecule type" value="Genomic_DNA"/>
</dbReference>
<reference evidence="3" key="1">
    <citation type="submission" date="2022-10" db="EMBL/GenBank/DDBJ databases">
        <title>Genome assembly of Pristionchus species.</title>
        <authorList>
            <person name="Yoshida K."/>
            <person name="Sommer R.J."/>
        </authorList>
    </citation>
    <scope>NUCLEOTIDE SEQUENCE [LARGE SCALE GENOMIC DNA]</scope>
    <source>
        <strain evidence="3">RS5460</strain>
    </source>
</reference>
<evidence type="ECO:0000313" key="3">
    <source>
        <dbReference type="Proteomes" id="UP001328107"/>
    </source>
</evidence>
<gene>
    <name evidence="2" type="ORF">PMAYCL1PPCAC_28378</name>
</gene>